<proteinExistence type="predicted"/>
<gene>
    <name evidence="1" type="ORF">KGA66_25305</name>
</gene>
<dbReference type="RefSeq" id="WP_211471402.1">
    <property type="nucleotide sequence ID" value="NZ_JAGSXH010000144.1"/>
</dbReference>
<accession>A0A8J8BH31</accession>
<name>A0A8J8BH31_9ACTN</name>
<evidence type="ECO:0000313" key="2">
    <source>
        <dbReference type="Proteomes" id="UP000677913"/>
    </source>
</evidence>
<dbReference type="EMBL" id="JAGSXH010000144">
    <property type="protein sequence ID" value="MBS2966384.1"/>
    <property type="molecule type" value="Genomic_DNA"/>
</dbReference>
<evidence type="ECO:0000313" key="1">
    <source>
        <dbReference type="EMBL" id="MBS2966384.1"/>
    </source>
</evidence>
<comment type="caution">
    <text evidence="1">The sequence shown here is derived from an EMBL/GenBank/DDBJ whole genome shotgun (WGS) entry which is preliminary data.</text>
</comment>
<dbReference type="Proteomes" id="UP000677913">
    <property type="component" value="Unassembled WGS sequence"/>
</dbReference>
<protein>
    <submittedName>
        <fullName evidence="1">Uncharacterized protein</fullName>
    </submittedName>
</protein>
<organism evidence="1 2">
    <name type="scientific">Actinocrinis puniceicyclus</name>
    <dbReference type="NCBI Taxonomy" id="977794"/>
    <lineage>
        <taxon>Bacteria</taxon>
        <taxon>Bacillati</taxon>
        <taxon>Actinomycetota</taxon>
        <taxon>Actinomycetes</taxon>
        <taxon>Catenulisporales</taxon>
        <taxon>Actinospicaceae</taxon>
        <taxon>Actinocrinis</taxon>
    </lineage>
</organism>
<sequence length="65" mass="7017">MTHFAIPDGVFPPAEAELTSILDNGATQLSGFAPVGLVFIARDRRVIALLIATAIGFDADGWWFR</sequence>
<dbReference type="AlphaFoldDB" id="A0A8J8BH31"/>
<reference evidence="1" key="1">
    <citation type="submission" date="2021-04" db="EMBL/GenBank/DDBJ databases">
        <title>Genome based classification of Actinospica acidithermotolerans sp. nov., an actinobacterium isolated from an Indonesian hot spring.</title>
        <authorList>
            <person name="Kusuma A.B."/>
            <person name="Putra K.E."/>
            <person name="Nafisah S."/>
            <person name="Loh J."/>
            <person name="Nouioui I."/>
            <person name="Goodfellow M."/>
        </authorList>
    </citation>
    <scope>NUCLEOTIDE SEQUENCE</scope>
    <source>
        <strain evidence="1">DSM 45618</strain>
    </source>
</reference>
<keyword evidence="2" id="KW-1185">Reference proteome</keyword>